<evidence type="ECO:0000313" key="3">
    <source>
        <dbReference type="Proteomes" id="UP000244898"/>
    </source>
</evidence>
<feature type="compositionally biased region" description="Basic residues" evidence="1">
    <location>
        <begin position="1"/>
        <end position="20"/>
    </location>
</feature>
<keyword evidence="3" id="KW-1185">Reference proteome</keyword>
<evidence type="ECO:0000256" key="1">
    <source>
        <dbReference type="SAM" id="MobiDB-lite"/>
    </source>
</evidence>
<dbReference type="EMBL" id="ONZG01000017">
    <property type="protein sequence ID" value="SPJ31192.1"/>
    <property type="molecule type" value="Genomic_DNA"/>
</dbReference>
<dbReference type="AlphaFoldDB" id="A0A2R8CFF4"/>
<proteinExistence type="predicted"/>
<reference evidence="3" key="1">
    <citation type="submission" date="2018-03" db="EMBL/GenBank/DDBJ databases">
        <authorList>
            <person name="Rodrigo-Torres L."/>
            <person name="Arahal R. D."/>
            <person name="Lucena T."/>
        </authorList>
    </citation>
    <scope>NUCLEOTIDE SEQUENCE [LARGE SCALE GENOMIC DNA]</scope>
    <source>
        <strain evidence="3">CECT 7615</strain>
    </source>
</reference>
<feature type="region of interest" description="Disordered" evidence="1">
    <location>
        <begin position="1"/>
        <end position="30"/>
    </location>
</feature>
<dbReference type="Proteomes" id="UP000244898">
    <property type="component" value="Unassembled WGS sequence"/>
</dbReference>
<protein>
    <submittedName>
        <fullName evidence="2">Uncharacterized protein</fullName>
    </submittedName>
</protein>
<evidence type="ECO:0000313" key="2">
    <source>
        <dbReference type="EMBL" id="SPJ31192.1"/>
    </source>
</evidence>
<name>A0A2R8CFF4_9RHOB</name>
<accession>A0A2R8CFF4</accession>
<gene>
    <name evidence="2" type="ORF">TRM7615_04734</name>
</gene>
<sequence>MSTLPQKKKHQIVRIKKNLKKPLDTACGTS</sequence>
<organism evidence="2 3">
    <name type="scientific">Falsiruegeria mediterranea M17</name>
    <dbReference type="NCBI Taxonomy" id="1200281"/>
    <lineage>
        <taxon>Bacteria</taxon>
        <taxon>Pseudomonadati</taxon>
        <taxon>Pseudomonadota</taxon>
        <taxon>Alphaproteobacteria</taxon>
        <taxon>Rhodobacterales</taxon>
        <taxon>Roseobacteraceae</taxon>
        <taxon>Falsiruegeria</taxon>
    </lineage>
</organism>